<reference evidence="11 12" key="1">
    <citation type="submission" date="2019-10" db="EMBL/GenBank/DDBJ databases">
        <title>Genome sequence of Phaeocystidibacter marisrubri JCM30614 (type strain).</title>
        <authorList>
            <person name="Bowman J.P."/>
        </authorList>
    </citation>
    <scope>NUCLEOTIDE SEQUENCE [LARGE SCALE GENOMIC DNA]</scope>
    <source>
        <strain evidence="11 12">JCM 30614</strain>
    </source>
</reference>
<dbReference type="Proteomes" id="UP000484164">
    <property type="component" value="Unassembled WGS sequence"/>
</dbReference>
<dbReference type="PRINTS" id="PR00420">
    <property type="entry name" value="RNGMNOXGNASE"/>
</dbReference>
<dbReference type="RefSeq" id="WP_151693365.1">
    <property type="nucleotide sequence ID" value="NZ_BMGX01000001.1"/>
</dbReference>
<dbReference type="HAMAP" id="MF_01971">
    <property type="entry name" value="Kynurenine_monooxygenase"/>
    <property type="match status" value="1"/>
</dbReference>
<dbReference type="PANTHER" id="PTHR46028">
    <property type="entry name" value="KYNURENINE 3-MONOOXYGENASE"/>
    <property type="match status" value="1"/>
</dbReference>
<sequence length="445" mass="50007">MKNATIAGAGLVGSLWAVYLAKRGYKVDIYESRTDLRKANLSAGKSINLALSDRGWKALEKVGLGDEIRKVAIPMYGRMIHALDGSLTHQPYSVNGDAIWSVSRGGLNCVLMDLAEAQGNVDIHFNHKCTGVDLETGSATFSERNSGEKVMTEPGLLFGTDGAFSAVRKAMQRTDRFNYQQEYIEHGYKELSIHPNEDGTHKIEKNALHIWPRGEFMLIALPNLDGSFTCTLFHPYGGEVGFDALDTDEKVVDFFKSTFPDAYELMPHLLDDWHENPTSSLVIIRCFPWTKNGKVALLGDASHAIVPFYGQGMNAGFEDCTIFEKFLEETNEDWPTAMKLYEEERKPNGDAIAELAMRNFVEMRDLTGDPKFLLQKQIERKFAKLHPGKWMPLYAMVTFTDIPYAKANNRGKFQDAIMEEIMAMPNIEDNWDSDEVMSAMLEKLG</sequence>
<dbReference type="GO" id="GO:0009435">
    <property type="term" value="P:NAD+ biosynthetic process"/>
    <property type="evidence" value="ECO:0007669"/>
    <property type="project" value="UniProtKB-UniPathway"/>
</dbReference>
<dbReference type="GO" id="GO:0070189">
    <property type="term" value="P:kynurenine metabolic process"/>
    <property type="evidence" value="ECO:0007669"/>
    <property type="project" value="TreeGrafter"/>
</dbReference>
<comment type="caution">
    <text evidence="11">The sequence shown here is derived from an EMBL/GenBank/DDBJ whole genome shotgun (WGS) entry which is preliminary data.</text>
</comment>
<dbReference type="FunFam" id="3.50.50.60:FF:000185">
    <property type="entry name" value="Kynurenine 3-monooxygenase"/>
    <property type="match status" value="1"/>
</dbReference>
<evidence type="ECO:0000256" key="7">
    <source>
        <dbReference type="ARBA" id="ARBA00023033"/>
    </source>
</evidence>
<comment type="function">
    <text evidence="9">Catalyzes the hydroxylation of L-kynurenine (L-Kyn) to form 3-hydroxy-L-kynurenine (L-3OHKyn). Required for synthesis of quinolinic acid.</text>
</comment>
<dbReference type="InterPro" id="IPR036188">
    <property type="entry name" value="FAD/NAD-bd_sf"/>
</dbReference>
<dbReference type="InterPro" id="IPR027545">
    <property type="entry name" value="Kynurenine_monooxygenase"/>
</dbReference>
<protein>
    <recommendedName>
        <fullName evidence="9">Kynurenine 3-monooxygenase</fullName>
        <ecNumber evidence="9">1.14.13.9</ecNumber>
    </recommendedName>
    <alternativeName>
        <fullName evidence="9">Kynurenine 3-hydroxylase</fullName>
    </alternativeName>
</protein>
<dbReference type="OrthoDB" id="9766816at2"/>
<dbReference type="InterPro" id="IPR002938">
    <property type="entry name" value="FAD-bd"/>
</dbReference>
<keyword evidence="2 9" id="KW-0285">Flavoprotein</keyword>
<evidence type="ECO:0000256" key="9">
    <source>
        <dbReference type="HAMAP-Rule" id="MF_01971"/>
    </source>
</evidence>
<dbReference type="Pfam" id="PF01494">
    <property type="entry name" value="FAD_binding_3"/>
    <property type="match status" value="2"/>
</dbReference>
<comment type="cofactor">
    <cofactor evidence="1 9">
        <name>FAD</name>
        <dbReference type="ChEBI" id="CHEBI:57692"/>
    </cofactor>
</comment>
<keyword evidence="4 9" id="KW-0274">FAD</keyword>
<evidence type="ECO:0000256" key="4">
    <source>
        <dbReference type="ARBA" id="ARBA00022827"/>
    </source>
</evidence>
<dbReference type="GO" id="GO:0019805">
    <property type="term" value="P:quinolinate biosynthetic process"/>
    <property type="evidence" value="ECO:0007669"/>
    <property type="project" value="UniProtKB-UniRule"/>
</dbReference>
<evidence type="ECO:0000256" key="6">
    <source>
        <dbReference type="ARBA" id="ARBA00023002"/>
    </source>
</evidence>
<comment type="pathway">
    <text evidence="9">Cofactor biosynthesis; NAD(+) biosynthesis; quinolinate from L-kynurenine: step 1/3.</text>
</comment>
<name>A0A6L3ZE87_9FLAO</name>
<evidence type="ECO:0000313" key="11">
    <source>
        <dbReference type="EMBL" id="KAB2815936.1"/>
    </source>
</evidence>
<keyword evidence="3 9" id="KW-0662">Pyridine nucleotide biosynthesis</keyword>
<keyword evidence="6 9" id="KW-0560">Oxidoreductase</keyword>
<dbReference type="UniPathway" id="UPA00253">
    <property type="reaction ID" value="UER00328"/>
</dbReference>
<accession>A0A6L3ZE87</accession>
<evidence type="ECO:0000256" key="5">
    <source>
        <dbReference type="ARBA" id="ARBA00022857"/>
    </source>
</evidence>
<dbReference type="EC" id="1.14.13.9" evidence="9"/>
<feature type="domain" description="FAD-binding" evidence="10">
    <location>
        <begin position="5"/>
        <end position="174"/>
    </location>
</feature>
<organism evidence="11 12">
    <name type="scientific">Phaeocystidibacter marisrubri</name>
    <dbReference type="NCBI Taxonomy" id="1577780"/>
    <lineage>
        <taxon>Bacteria</taxon>
        <taxon>Pseudomonadati</taxon>
        <taxon>Bacteroidota</taxon>
        <taxon>Flavobacteriia</taxon>
        <taxon>Flavobacteriales</taxon>
        <taxon>Phaeocystidibacteraceae</taxon>
        <taxon>Phaeocystidibacter</taxon>
    </lineage>
</organism>
<feature type="domain" description="FAD-binding" evidence="10">
    <location>
        <begin position="291"/>
        <end position="354"/>
    </location>
</feature>
<dbReference type="GO" id="GO:0006569">
    <property type="term" value="P:L-tryptophan catabolic process"/>
    <property type="evidence" value="ECO:0007669"/>
    <property type="project" value="UniProtKB-UniRule"/>
</dbReference>
<evidence type="ECO:0000256" key="3">
    <source>
        <dbReference type="ARBA" id="ARBA00022642"/>
    </source>
</evidence>
<comment type="catalytic activity">
    <reaction evidence="8 9">
        <text>L-kynurenine + NADPH + O2 + H(+) = 3-hydroxy-L-kynurenine + NADP(+) + H2O</text>
        <dbReference type="Rhea" id="RHEA:20545"/>
        <dbReference type="ChEBI" id="CHEBI:15377"/>
        <dbReference type="ChEBI" id="CHEBI:15378"/>
        <dbReference type="ChEBI" id="CHEBI:15379"/>
        <dbReference type="ChEBI" id="CHEBI:57783"/>
        <dbReference type="ChEBI" id="CHEBI:57959"/>
        <dbReference type="ChEBI" id="CHEBI:58125"/>
        <dbReference type="ChEBI" id="CHEBI:58349"/>
        <dbReference type="EC" id="1.14.13.9"/>
    </reaction>
</comment>
<dbReference type="GO" id="GO:0071949">
    <property type="term" value="F:FAD binding"/>
    <property type="evidence" value="ECO:0007669"/>
    <property type="project" value="InterPro"/>
</dbReference>
<evidence type="ECO:0000313" key="12">
    <source>
        <dbReference type="Proteomes" id="UP000484164"/>
    </source>
</evidence>
<evidence type="ECO:0000256" key="2">
    <source>
        <dbReference type="ARBA" id="ARBA00022630"/>
    </source>
</evidence>
<dbReference type="SUPFAM" id="SSF51905">
    <property type="entry name" value="FAD/NAD(P)-binding domain"/>
    <property type="match status" value="1"/>
</dbReference>
<dbReference type="Gene3D" id="3.50.50.60">
    <property type="entry name" value="FAD/NAD(P)-binding domain"/>
    <property type="match status" value="1"/>
</dbReference>
<dbReference type="PANTHER" id="PTHR46028:SF2">
    <property type="entry name" value="KYNURENINE 3-MONOOXYGENASE"/>
    <property type="match status" value="1"/>
</dbReference>
<dbReference type="GO" id="GO:0043420">
    <property type="term" value="P:anthranilate metabolic process"/>
    <property type="evidence" value="ECO:0007669"/>
    <property type="project" value="UniProtKB-UniRule"/>
</dbReference>
<keyword evidence="12" id="KW-1185">Reference proteome</keyword>
<proteinExistence type="inferred from homology"/>
<evidence type="ECO:0000256" key="1">
    <source>
        <dbReference type="ARBA" id="ARBA00001974"/>
    </source>
</evidence>
<evidence type="ECO:0000256" key="8">
    <source>
        <dbReference type="ARBA" id="ARBA00047818"/>
    </source>
</evidence>
<dbReference type="AlphaFoldDB" id="A0A6L3ZE87"/>
<gene>
    <name evidence="9" type="primary">kmo</name>
    <name evidence="11" type="ORF">F8C82_09575</name>
</gene>
<evidence type="ECO:0000259" key="10">
    <source>
        <dbReference type="Pfam" id="PF01494"/>
    </source>
</evidence>
<dbReference type="EMBL" id="WBVQ01000002">
    <property type="protein sequence ID" value="KAB2815936.1"/>
    <property type="molecule type" value="Genomic_DNA"/>
</dbReference>
<keyword evidence="5 9" id="KW-0521">NADP</keyword>
<keyword evidence="7 9" id="KW-0503">Monooxygenase</keyword>
<dbReference type="GO" id="GO:0004502">
    <property type="term" value="F:kynurenine 3-monooxygenase activity"/>
    <property type="evidence" value="ECO:0007669"/>
    <property type="project" value="UniProtKB-UniRule"/>
</dbReference>
<comment type="similarity">
    <text evidence="9">Belongs to the aromatic-ring hydroxylase family. KMO subfamily.</text>
</comment>